<name>A0ACB7GPU2_MANES</name>
<organism evidence="1 2">
    <name type="scientific">Manihot esculenta</name>
    <name type="common">Cassava</name>
    <name type="synonym">Jatropha manihot</name>
    <dbReference type="NCBI Taxonomy" id="3983"/>
    <lineage>
        <taxon>Eukaryota</taxon>
        <taxon>Viridiplantae</taxon>
        <taxon>Streptophyta</taxon>
        <taxon>Embryophyta</taxon>
        <taxon>Tracheophyta</taxon>
        <taxon>Spermatophyta</taxon>
        <taxon>Magnoliopsida</taxon>
        <taxon>eudicotyledons</taxon>
        <taxon>Gunneridae</taxon>
        <taxon>Pentapetalae</taxon>
        <taxon>rosids</taxon>
        <taxon>fabids</taxon>
        <taxon>Malpighiales</taxon>
        <taxon>Euphorbiaceae</taxon>
        <taxon>Crotonoideae</taxon>
        <taxon>Manihoteae</taxon>
        <taxon>Manihot</taxon>
    </lineage>
</organism>
<keyword evidence="2" id="KW-1185">Reference proteome</keyword>
<gene>
    <name evidence="1" type="ORF">MANES_12G000066v8</name>
</gene>
<dbReference type="EMBL" id="CM004398">
    <property type="protein sequence ID" value="KAG8641508.1"/>
    <property type="molecule type" value="Genomic_DNA"/>
</dbReference>
<dbReference type="Proteomes" id="UP000091857">
    <property type="component" value="Chromosome 12"/>
</dbReference>
<proteinExistence type="predicted"/>
<comment type="caution">
    <text evidence="1">The sequence shown here is derived from an EMBL/GenBank/DDBJ whole genome shotgun (WGS) entry which is preliminary data.</text>
</comment>
<evidence type="ECO:0000313" key="2">
    <source>
        <dbReference type="Proteomes" id="UP000091857"/>
    </source>
</evidence>
<reference evidence="2" key="1">
    <citation type="journal article" date="2016" name="Nat. Biotechnol.">
        <title>Sequencing wild and cultivated cassava and related species reveals extensive interspecific hybridization and genetic diversity.</title>
        <authorList>
            <person name="Bredeson J.V."/>
            <person name="Lyons J.B."/>
            <person name="Prochnik S.E."/>
            <person name="Wu G.A."/>
            <person name="Ha C.M."/>
            <person name="Edsinger-Gonzales E."/>
            <person name="Grimwood J."/>
            <person name="Schmutz J."/>
            <person name="Rabbi I.Y."/>
            <person name="Egesi C."/>
            <person name="Nauluvula P."/>
            <person name="Lebot V."/>
            <person name="Ndunguru J."/>
            <person name="Mkamilo G."/>
            <person name="Bart R.S."/>
            <person name="Setter T.L."/>
            <person name="Gleadow R.M."/>
            <person name="Kulakow P."/>
            <person name="Ferguson M.E."/>
            <person name="Rounsley S."/>
            <person name="Rokhsar D.S."/>
        </authorList>
    </citation>
    <scope>NUCLEOTIDE SEQUENCE [LARGE SCALE GENOMIC DNA]</scope>
    <source>
        <strain evidence="2">cv. AM560-2</strain>
    </source>
</reference>
<accession>A0ACB7GPU2</accession>
<protein>
    <submittedName>
        <fullName evidence="1">Uncharacterized protein</fullName>
    </submittedName>
</protein>
<evidence type="ECO:0000313" key="1">
    <source>
        <dbReference type="EMBL" id="KAG8641508.1"/>
    </source>
</evidence>
<sequence length="159" mass="18149">MFEELLHRVLVGYLGRYVKNIQKDHLKLSLWNCRVGKLSIKISWKKLGWDHPIIIALEDVFICASQRDDHEWSVEAVERREFAGKKAKLAAAELAKLSRLIIKLGSISYITEKVLDSIQLSIRNFHIQYSEIRLDSSQVLFGLKFSSLAIKQNLAGAGN</sequence>